<dbReference type="PANTHER" id="PTHR34309">
    <property type="entry name" value="SLR1406 PROTEIN"/>
    <property type="match status" value="1"/>
</dbReference>
<sequence>MTQTQIVTSADISVSAAQALVQKGVDQALKAQKNLSFAVVDRAGYLVAFARMDGAALVTVDVAIGKAHAAAFLKGPSKGFEDMINSGSPSMATVPNVLPLQGGMPILYNGQIVGAIGVSGSSGDDDQATAAALAGSFQP</sequence>
<keyword evidence="1" id="KW-0614">Plasmid</keyword>
<dbReference type="EMBL" id="CP135444">
    <property type="protein sequence ID" value="WRY35178.1"/>
    <property type="molecule type" value="Genomic_DNA"/>
</dbReference>
<gene>
    <name evidence="1" type="ORF">RPE78_15170</name>
</gene>
<evidence type="ECO:0000313" key="2">
    <source>
        <dbReference type="Proteomes" id="UP001623290"/>
    </source>
</evidence>
<keyword evidence="2" id="KW-1185">Reference proteome</keyword>
<geneLocation type="plasmid" evidence="1 2">
    <name>unnamed1</name>
</geneLocation>
<dbReference type="RefSeq" id="WP_330646927.1">
    <property type="nucleotide sequence ID" value="NZ_CP135444.1"/>
</dbReference>
<dbReference type="Pfam" id="PF03928">
    <property type="entry name" value="HbpS-like"/>
    <property type="match status" value="1"/>
</dbReference>
<dbReference type="Gene3D" id="3.30.450.150">
    <property type="entry name" value="Haem-degrading domain"/>
    <property type="match status" value="1"/>
</dbReference>
<accession>A0ABZ1E285</accession>
<reference evidence="1 2" key="1">
    <citation type="submission" date="2023-09" db="EMBL/GenBank/DDBJ databases">
        <title>Thioclava shenzhenensis sp. nov., a multidrug resistant bacteria-antagonizing species isolated from coastal seawater.</title>
        <authorList>
            <person name="Long M."/>
        </authorList>
    </citation>
    <scope>NUCLEOTIDE SEQUENCE [LARGE SCALE GENOMIC DNA]</scope>
    <source>
        <strain evidence="1 2">FTW29</strain>
        <plasmid evidence="1 2">unnamed1</plasmid>
    </source>
</reference>
<dbReference type="SUPFAM" id="SSF143744">
    <property type="entry name" value="GlcG-like"/>
    <property type="match status" value="1"/>
</dbReference>
<dbReference type="InterPro" id="IPR052517">
    <property type="entry name" value="GlcG_carb_metab_protein"/>
</dbReference>
<dbReference type="InterPro" id="IPR005624">
    <property type="entry name" value="PduO/GlcC-like"/>
</dbReference>
<evidence type="ECO:0000313" key="1">
    <source>
        <dbReference type="EMBL" id="WRY35178.1"/>
    </source>
</evidence>
<protein>
    <submittedName>
        <fullName evidence="1">Heme-binding protein</fullName>
    </submittedName>
</protein>
<proteinExistence type="predicted"/>
<name>A0ABZ1E285_9RHOB</name>
<dbReference type="InterPro" id="IPR038084">
    <property type="entry name" value="PduO/GlcC-like_sf"/>
</dbReference>
<dbReference type="Proteomes" id="UP001623290">
    <property type="component" value="Plasmid unnamed1"/>
</dbReference>
<dbReference type="PANTHER" id="PTHR34309:SF1">
    <property type="entry name" value="PROTEIN GLCG"/>
    <property type="match status" value="1"/>
</dbReference>
<organism evidence="1 2">
    <name type="scientific">Thioclava litoralis</name>
    <dbReference type="NCBI Taxonomy" id="3076557"/>
    <lineage>
        <taxon>Bacteria</taxon>
        <taxon>Pseudomonadati</taxon>
        <taxon>Pseudomonadota</taxon>
        <taxon>Alphaproteobacteria</taxon>
        <taxon>Rhodobacterales</taxon>
        <taxon>Paracoccaceae</taxon>
        <taxon>Thioclava</taxon>
    </lineage>
</organism>